<name>A0A7J6SV06_PEROL</name>
<proteinExistence type="predicted"/>
<evidence type="ECO:0000256" key="1">
    <source>
        <dbReference type="SAM" id="MobiDB-lite"/>
    </source>
</evidence>
<organism evidence="2 3">
    <name type="scientific">Perkinsus olseni</name>
    <name type="common">Perkinsus atlanticus</name>
    <dbReference type="NCBI Taxonomy" id="32597"/>
    <lineage>
        <taxon>Eukaryota</taxon>
        <taxon>Sar</taxon>
        <taxon>Alveolata</taxon>
        <taxon>Perkinsozoa</taxon>
        <taxon>Perkinsea</taxon>
        <taxon>Perkinsida</taxon>
        <taxon>Perkinsidae</taxon>
        <taxon>Perkinsus</taxon>
    </lineage>
</organism>
<accession>A0A7J6SV06</accession>
<feature type="non-terminal residue" evidence="2">
    <location>
        <position position="1"/>
    </location>
</feature>
<comment type="caution">
    <text evidence="2">The sequence shown here is derived from an EMBL/GenBank/DDBJ whole genome shotgun (WGS) entry which is preliminary data.</text>
</comment>
<dbReference type="EMBL" id="JABANO010015954">
    <property type="protein sequence ID" value="KAF4735996.1"/>
    <property type="molecule type" value="Genomic_DNA"/>
</dbReference>
<dbReference type="AlphaFoldDB" id="A0A7J6SV06"/>
<gene>
    <name evidence="2" type="ORF">FOZ63_011625</name>
</gene>
<sequence length="109" mass="12042">YRAAEKDDYITGGFMNQQPSAENATSAIDTRIAPPPPPDAVTAGGMRSINCLADPDRRLRLQGILSIQREVEATLSVMCKHERKIRFVAIGDDALAALSRLYYEDLHKP</sequence>
<protein>
    <submittedName>
        <fullName evidence="2">Uncharacterized protein</fullName>
    </submittedName>
</protein>
<feature type="non-terminal residue" evidence="2">
    <location>
        <position position="109"/>
    </location>
</feature>
<evidence type="ECO:0000313" key="2">
    <source>
        <dbReference type="EMBL" id="KAF4735996.1"/>
    </source>
</evidence>
<reference evidence="2 3" key="1">
    <citation type="submission" date="2020-04" db="EMBL/GenBank/DDBJ databases">
        <title>Perkinsus olseni comparative genomics.</title>
        <authorList>
            <person name="Bogema D.R."/>
        </authorList>
    </citation>
    <scope>NUCLEOTIDE SEQUENCE [LARGE SCALE GENOMIC DNA]</scope>
    <source>
        <strain evidence="2 3">ATCC PRA-207</strain>
    </source>
</reference>
<evidence type="ECO:0000313" key="3">
    <source>
        <dbReference type="Proteomes" id="UP000553632"/>
    </source>
</evidence>
<feature type="compositionally biased region" description="Polar residues" evidence="1">
    <location>
        <begin position="14"/>
        <end position="28"/>
    </location>
</feature>
<keyword evidence="3" id="KW-1185">Reference proteome</keyword>
<feature type="region of interest" description="Disordered" evidence="1">
    <location>
        <begin position="1"/>
        <end position="41"/>
    </location>
</feature>
<dbReference type="Proteomes" id="UP000553632">
    <property type="component" value="Unassembled WGS sequence"/>
</dbReference>